<dbReference type="Pfam" id="PF01148">
    <property type="entry name" value="CTP_transf_1"/>
    <property type="match status" value="1"/>
</dbReference>
<dbReference type="GO" id="GO:0016020">
    <property type="term" value="C:membrane"/>
    <property type="evidence" value="ECO:0007669"/>
    <property type="project" value="UniProtKB-SubCell"/>
</dbReference>
<evidence type="ECO:0000313" key="18">
    <source>
        <dbReference type="EMBL" id="THH28745.1"/>
    </source>
</evidence>
<dbReference type="GO" id="GO:0007059">
    <property type="term" value="P:chromosome segregation"/>
    <property type="evidence" value="ECO:0007669"/>
    <property type="project" value="TreeGrafter"/>
</dbReference>
<dbReference type="Proteomes" id="UP000308730">
    <property type="component" value="Unassembled WGS sequence"/>
</dbReference>
<proteinExistence type="inferred from homology"/>
<dbReference type="InterPro" id="IPR036202">
    <property type="entry name" value="TopoI_DNA-bd_euk_N_sf"/>
</dbReference>
<dbReference type="EMBL" id="SGPM01000160">
    <property type="protein sequence ID" value="THH28745.1"/>
    <property type="molecule type" value="Genomic_DNA"/>
</dbReference>
<dbReference type="CDD" id="cd03488">
    <property type="entry name" value="Topoisomer_IB_N_htopoI_like"/>
    <property type="match status" value="1"/>
</dbReference>
<evidence type="ECO:0000256" key="7">
    <source>
        <dbReference type="ARBA" id="ARBA00022989"/>
    </source>
</evidence>
<dbReference type="GO" id="GO:0006260">
    <property type="term" value="P:DNA replication"/>
    <property type="evidence" value="ECO:0007669"/>
    <property type="project" value="TreeGrafter"/>
</dbReference>
<dbReference type="GO" id="GO:0003917">
    <property type="term" value="F:DNA topoisomerase type I (single strand cut, ATP-independent) activity"/>
    <property type="evidence" value="ECO:0007669"/>
    <property type="project" value="UniProtKB-UniRule"/>
</dbReference>
<dbReference type="UniPathway" id="UPA00557">
    <property type="reaction ID" value="UER00614"/>
</dbReference>
<dbReference type="InterPro" id="IPR048045">
    <property type="entry name" value="Topoisomer_I_DNA-bd"/>
</dbReference>
<evidence type="ECO:0000256" key="15">
    <source>
        <dbReference type="SAM" id="MobiDB-lite"/>
    </source>
</evidence>
<gene>
    <name evidence="18" type="ORF">EUX98_g5443</name>
</gene>
<dbReference type="Pfam" id="PF01028">
    <property type="entry name" value="Topoisom_I"/>
    <property type="match status" value="1"/>
</dbReference>
<keyword evidence="19" id="KW-1185">Reference proteome</keyword>
<dbReference type="Pfam" id="PF02919">
    <property type="entry name" value="Topoisom_I_N"/>
    <property type="match status" value="1"/>
</dbReference>
<keyword evidence="6 13" id="KW-0812">Transmembrane</keyword>
<comment type="pathway">
    <text evidence="13">Phospholipid metabolism; CDP-diacylglycerol biosynthesis; CDP-diacylglycerol from sn-glycerol 3-phosphate: step 3/3.</text>
</comment>
<dbReference type="PROSITE" id="PS52038">
    <property type="entry name" value="TOPO_IB_2"/>
    <property type="match status" value="1"/>
</dbReference>
<dbReference type="GO" id="GO:0016024">
    <property type="term" value="P:CDP-diacylglycerol biosynthetic process"/>
    <property type="evidence" value="ECO:0007669"/>
    <property type="project" value="UniProtKB-UniPathway"/>
</dbReference>
<dbReference type="EC" id="2.7.7.41" evidence="13"/>
<dbReference type="SUPFAM" id="SSF56741">
    <property type="entry name" value="Eukaryotic DNA topoisomerase I, N-terminal DNA-binding fragment"/>
    <property type="match status" value="1"/>
</dbReference>
<evidence type="ECO:0000256" key="10">
    <source>
        <dbReference type="ARBA" id="ARBA00023136"/>
    </source>
</evidence>
<feature type="transmembrane region" description="Helical" evidence="16">
    <location>
        <begin position="1080"/>
        <end position="1112"/>
    </location>
</feature>
<dbReference type="OrthoDB" id="47179at2759"/>
<comment type="similarity">
    <text evidence="4 13">Belongs to the CDS family.</text>
</comment>
<dbReference type="PANTHER" id="PTHR10290">
    <property type="entry name" value="DNA TOPOISOMERASE I"/>
    <property type="match status" value="1"/>
</dbReference>
<feature type="transmembrane region" description="Helical" evidence="16">
    <location>
        <begin position="1237"/>
        <end position="1258"/>
    </location>
</feature>
<evidence type="ECO:0000256" key="9">
    <source>
        <dbReference type="ARBA" id="ARBA00023125"/>
    </source>
</evidence>
<reference evidence="18 19" key="1">
    <citation type="submission" date="2019-02" db="EMBL/GenBank/DDBJ databases">
        <title>Genome sequencing of the rare red list fungi Antrodiella citrinella (Flaviporus citrinellus).</title>
        <authorList>
            <person name="Buettner E."/>
            <person name="Kellner H."/>
        </authorList>
    </citation>
    <scope>NUCLEOTIDE SEQUENCE [LARGE SCALE GENOMIC DNA]</scope>
    <source>
        <strain evidence="18 19">DSM 108506</strain>
    </source>
</reference>
<feature type="compositionally biased region" description="Low complexity" evidence="15">
    <location>
        <begin position="920"/>
        <end position="947"/>
    </location>
</feature>
<dbReference type="InterPro" id="IPR051062">
    <property type="entry name" value="Topoisomerase_IB"/>
</dbReference>
<feature type="compositionally biased region" description="Basic residues" evidence="15">
    <location>
        <begin position="138"/>
        <end position="156"/>
    </location>
</feature>
<feature type="transmembrane region" description="Helical" evidence="16">
    <location>
        <begin position="1361"/>
        <end position="1382"/>
    </location>
</feature>
<dbReference type="InterPro" id="IPR000374">
    <property type="entry name" value="PC_trans"/>
</dbReference>
<dbReference type="PROSITE" id="PS01315">
    <property type="entry name" value="CDS"/>
    <property type="match status" value="1"/>
</dbReference>
<evidence type="ECO:0000256" key="4">
    <source>
        <dbReference type="ARBA" id="ARBA00010185"/>
    </source>
</evidence>
<feature type="compositionally biased region" description="Basic residues" evidence="15">
    <location>
        <begin position="173"/>
        <end position="184"/>
    </location>
</feature>
<dbReference type="InterPro" id="IPR011010">
    <property type="entry name" value="DNA_brk_join_enz"/>
</dbReference>
<keyword evidence="8 12" id="KW-0799">Topoisomerase</keyword>
<evidence type="ECO:0000256" key="8">
    <source>
        <dbReference type="ARBA" id="ARBA00023029"/>
    </source>
</evidence>
<dbReference type="GO" id="GO:0003677">
    <property type="term" value="F:DNA binding"/>
    <property type="evidence" value="ECO:0007669"/>
    <property type="project" value="UniProtKB-UniRule"/>
</dbReference>
<comment type="similarity">
    <text evidence="3 12 14">Belongs to the type IB topoisomerase family.</text>
</comment>
<evidence type="ECO:0000256" key="12">
    <source>
        <dbReference type="PROSITE-ProRule" id="PRU01382"/>
    </source>
</evidence>
<comment type="function">
    <text evidence="14">Releases the supercoiling and torsional tension of DNA introduced during the DNA replication and transcription by transiently cleaving and rejoining one strand of the DNA duplex. Introduces a single-strand break via transesterification at the specific target site 5'-[CT]CCTTp site in duplex DNA. The scissile phosphodiester is attacked by the catalytic tyrosine of the enzyme, resulting in the formation of a DNA-(3'-phosphotyrosyl)-enzyme intermediate and the expulsion of a 5'-OH DNA strand. The free DNA strand then undergoes passage around the unbroken strand thus removing DNA supercoils. Finally, in the religation step, the DNA 5'-OH attacks the covalent intermediate to expel the active-site tyrosine and restore the DNA phosphodiester backbone.</text>
</comment>
<protein>
    <recommendedName>
        <fullName evidence="13 14">Multifunctional fusion protein</fullName>
    </recommendedName>
    <domain>
        <recommendedName>
            <fullName evidence="14">DNA topoisomerase I</fullName>
            <ecNumber evidence="14">5.6.2.1</ecNumber>
        </recommendedName>
        <alternativeName>
            <fullName evidence="14">DNA topoisomerase 1</fullName>
        </alternativeName>
    </domain>
    <domain>
        <recommendedName>
            <fullName evidence="13">Phosphatidate cytidylyltransferase</fullName>
            <ecNumber evidence="13">2.7.7.41</ecNumber>
        </recommendedName>
    </domain>
</protein>
<dbReference type="EC" id="5.6.2.1" evidence="14"/>
<dbReference type="PANTHER" id="PTHR10290:SF3">
    <property type="entry name" value="DNA TOPOISOMERASE 1"/>
    <property type="match status" value="1"/>
</dbReference>
<evidence type="ECO:0000256" key="11">
    <source>
        <dbReference type="ARBA" id="ARBA00023235"/>
    </source>
</evidence>
<dbReference type="InterPro" id="IPR013499">
    <property type="entry name" value="TopoI_euk"/>
</dbReference>
<feature type="compositionally biased region" description="Basic and acidic residues" evidence="15">
    <location>
        <begin position="215"/>
        <end position="225"/>
    </location>
</feature>
<feature type="transmembrane region" description="Helical" evidence="16">
    <location>
        <begin position="1144"/>
        <end position="1164"/>
    </location>
</feature>
<comment type="caution">
    <text evidence="18">The sequence shown here is derived from an EMBL/GenBank/DDBJ whole genome shotgun (WGS) entry which is preliminary data.</text>
</comment>
<evidence type="ECO:0000256" key="6">
    <source>
        <dbReference type="ARBA" id="ARBA00022692"/>
    </source>
</evidence>
<feature type="compositionally biased region" description="Basic residues" evidence="15">
    <location>
        <begin position="202"/>
        <end position="214"/>
    </location>
</feature>
<dbReference type="InterPro" id="IPR008336">
    <property type="entry name" value="TopoI_DNA-bd_euk"/>
</dbReference>
<dbReference type="FunFam" id="1.10.10.41:FF:000001">
    <property type="entry name" value="DNA topoisomerase I"/>
    <property type="match status" value="1"/>
</dbReference>
<comment type="subcellular location">
    <subcellularLocation>
        <location evidence="2">Membrane</location>
        <topology evidence="2">Multi-pass membrane protein</topology>
    </subcellularLocation>
</comment>
<feature type="domain" description="DNA topoisomerase I eukaryotic-type" evidence="17">
    <location>
        <begin position="421"/>
        <end position="868"/>
    </location>
</feature>
<dbReference type="InterPro" id="IPR013034">
    <property type="entry name" value="DNA_topo_DNA_db_N_dom1"/>
</dbReference>
<feature type="transmembrane region" description="Helical" evidence="16">
    <location>
        <begin position="1184"/>
        <end position="1201"/>
    </location>
</feature>
<dbReference type="Gene3D" id="1.10.10.41">
    <property type="entry name" value="Yeast DNA topoisomerase - domain 1"/>
    <property type="match status" value="1"/>
</dbReference>
<feature type="compositionally biased region" description="Basic and acidic residues" evidence="15">
    <location>
        <begin position="234"/>
        <end position="244"/>
    </location>
</feature>
<feature type="compositionally biased region" description="Basic and acidic residues" evidence="15">
    <location>
        <begin position="58"/>
        <end position="69"/>
    </location>
</feature>
<feature type="compositionally biased region" description="Low complexity" evidence="15">
    <location>
        <begin position="102"/>
        <end position="113"/>
    </location>
</feature>
<dbReference type="SMART" id="SM00435">
    <property type="entry name" value="TOPEUc"/>
    <property type="match status" value="1"/>
</dbReference>
<evidence type="ECO:0000256" key="1">
    <source>
        <dbReference type="ARBA" id="ARBA00000213"/>
    </source>
</evidence>
<keyword evidence="13" id="KW-0548">Nucleotidyltransferase</keyword>
<dbReference type="FunFam" id="3.90.15.10:FF:000002">
    <property type="entry name" value="DNA topoisomerase I"/>
    <property type="match status" value="1"/>
</dbReference>
<evidence type="ECO:0000256" key="5">
    <source>
        <dbReference type="ARBA" id="ARBA00022679"/>
    </source>
</evidence>
<keyword evidence="5 13" id="KW-0808">Transferase</keyword>
<feature type="transmembrane region" description="Helical" evidence="16">
    <location>
        <begin position="1210"/>
        <end position="1231"/>
    </location>
</feature>
<keyword evidence="9 12" id="KW-0238">DNA-binding</keyword>
<sequence>MSGDVAMMSDDDRPLRPKPGPSGHNGTPATNGTNGGGGDSSSLSDDDDMPLSQSTRTTRSEHMTPDKRAPLKRKKLLTESSSDDDTPLATPAKSAAVSMPGATKATTVPAKAVNGNGKHVVPKAEPMDTDSDDDKPLVKTKRATNGKTKPPPKKKVKKEESDADESDFDEKPKKKAPVKRKRKSQAAEQMDVDDSDDDKPLKKSAVKKAPAKKAKKEDSDTETPKPKPKKGKAKKEEGSEVDAKKAKKKKEEEEEVYRWWEEQQAEEDGDDSIKWTTLLHNGVYFPPPYETLPKHVKMKYNGKPVDLLPAAEEVAGFYGALLETDHAKDAVFNKNFFKDFRTVLKTHPPRDGTKITDFGSCDFRPMYDYFEEEKAKKKAMTSAEKKEAKAARDKLEAPFTHCTLDGRKEKVGNFRVEPPGLFRGRGEHPKKGTLKFRVRPEDITINIGKDVPVPVPNVPGKWKAVKHDQTVTWLANWTENVNDAHKYVFLAAGSSLKGQSDKSKFEKARELKKHVDRIRKDYQLELKSKVMEQRQRATAMYFIDVLALRAGNEKGEEEADTVGCCSLRCEHITLEPPNFLVFDFLGKDSIRYYNRVTVDDKVFKNIKIFKEGKADDDDIFDRVETTKLNKHLASYMKGLTAKVFRTFNASHTFQEQLDSGTPAKGTVQEKLNAYNHANRMVAILCNHQRAVPKTHEQSMGKMKDKLRGFKYERMKLRHALFGIDPKFKKKKKYVDDESDLDDDAVAEHEEQWKTRETEKIEKKFVKDNEKLLEEGKDALDDSVLKEKRKEIETEFKRLMKERGTGKATMKRDKATDKIEESIDKLDEKIKTFKLQMEDREAGKEVALGTSKINYLDPRITAAWCKKHDVPIEKIFSKTLLTKSAANRYNRSGPVKLSKSALKKQKALARQEKRQQEKAARAAARRSAQPSPSLAPEPQQASQSPSPSIVSKPLAVPEAKAEAVANDKPAVDTKQNGVPPTAQEPAPSKLQSNGHSNGHVDVSANVVMPPVLAAQPIPSPPVVIVTPVSAPKQPAPVSEMVVPRNLVEVPPPRKEVVALPPPPSQDSESAKKRQNALTRTLWTFIMIGGFITLLLMGHAYMIILVMLCATLVYREVTALFSLKDLKDKDQETLEGRGRDPWSKTLNWYFFAVANYYLYGESIIYYFKHVVFSDAQLTLFATNHRIISFALYTIGFVGFVMSLQRGYLKQQFGLFCWVHMTLLLIVVSSHFIVNNILEGMIWFWVPASLVICNDVFAYVWGITIGRTPLIKLSPKKTVEGFVGAFFSTMVFGVFWGTWFMRYQYMICPVSNLGVSAFDAAQCDPNPVFLWRDWVMPGPLSAFLSTLLGRAVTSIPWAPYQMHLLVLSGFASLVAPFGGFFASGFKRAFDIKDFGHSIPGHGGMTDRMDCQFLMGVFTYVYYSSLIREVHVSVGSILQTIVSGLTVREQLELMADLKRFIEGQGISVNL</sequence>
<evidence type="ECO:0000256" key="13">
    <source>
        <dbReference type="RuleBase" id="RU003938"/>
    </source>
</evidence>
<dbReference type="GO" id="GO:0005694">
    <property type="term" value="C:chromosome"/>
    <property type="evidence" value="ECO:0007669"/>
    <property type="project" value="InterPro"/>
</dbReference>
<feature type="region of interest" description="Disordered" evidence="15">
    <location>
        <begin position="890"/>
        <end position="1000"/>
    </location>
</feature>
<feature type="region of interest" description="Disordered" evidence="15">
    <location>
        <begin position="1"/>
        <end position="257"/>
    </location>
</feature>
<keyword evidence="7 16" id="KW-1133">Transmembrane helix</keyword>
<evidence type="ECO:0000313" key="19">
    <source>
        <dbReference type="Proteomes" id="UP000308730"/>
    </source>
</evidence>
<dbReference type="CDD" id="cd00659">
    <property type="entry name" value="Topo_IB_C"/>
    <property type="match status" value="1"/>
</dbReference>
<dbReference type="Gene3D" id="1.10.132.10">
    <property type="match status" value="1"/>
</dbReference>
<dbReference type="GO" id="GO:0006265">
    <property type="term" value="P:DNA topological change"/>
    <property type="evidence" value="ECO:0007669"/>
    <property type="project" value="UniProtKB-UniRule"/>
</dbReference>
<keyword evidence="11 12" id="KW-0413">Isomerase</keyword>
<feature type="active site" description="O-(3'-phospho-DNA)-tyrosine intermediate" evidence="12">
    <location>
        <position position="854"/>
    </location>
</feature>
<evidence type="ECO:0000256" key="14">
    <source>
        <dbReference type="RuleBase" id="RU365101"/>
    </source>
</evidence>
<dbReference type="GO" id="GO:0004605">
    <property type="term" value="F:phosphatidate cytidylyltransferase activity"/>
    <property type="evidence" value="ECO:0007669"/>
    <property type="project" value="UniProtKB-EC"/>
</dbReference>
<evidence type="ECO:0000256" key="2">
    <source>
        <dbReference type="ARBA" id="ARBA00004141"/>
    </source>
</evidence>
<dbReference type="InterPro" id="IPR013500">
    <property type="entry name" value="TopoI_cat_euk"/>
</dbReference>
<feature type="transmembrane region" description="Helical" evidence="16">
    <location>
        <begin position="1279"/>
        <end position="1298"/>
    </location>
</feature>
<dbReference type="Gene3D" id="3.90.15.10">
    <property type="entry name" value="Topoisomerase I, Chain A, domain 3"/>
    <property type="match status" value="1"/>
</dbReference>
<evidence type="ECO:0000259" key="17">
    <source>
        <dbReference type="SMART" id="SM00435"/>
    </source>
</evidence>
<dbReference type="GO" id="GO:0005730">
    <property type="term" value="C:nucleolus"/>
    <property type="evidence" value="ECO:0007669"/>
    <property type="project" value="TreeGrafter"/>
</dbReference>
<dbReference type="Gene3D" id="2.170.11.10">
    <property type="entry name" value="DNA Topoisomerase I, domain 2"/>
    <property type="match status" value="1"/>
</dbReference>
<comment type="catalytic activity">
    <reaction evidence="1 12 14">
        <text>ATP-independent breakage of single-stranded DNA, followed by passage and rejoining.</text>
        <dbReference type="EC" id="5.6.2.1"/>
    </reaction>
</comment>
<dbReference type="InterPro" id="IPR014727">
    <property type="entry name" value="TopoI_cat_a/b-sub_euk"/>
</dbReference>
<dbReference type="InterPro" id="IPR013030">
    <property type="entry name" value="DNA_topo_DNA_db_N_dom2"/>
</dbReference>
<evidence type="ECO:0000256" key="3">
    <source>
        <dbReference type="ARBA" id="ARBA00006645"/>
    </source>
</evidence>
<dbReference type="InterPro" id="IPR025834">
    <property type="entry name" value="TopoI_C_dom"/>
</dbReference>
<comment type="catalytic activity">
    <reaction evidence="13">
        <text>a 1,2-diacyl-sn-glycero-3-phosphate + CTP + H(+) = a CDP-1,2-diacyl-sn-glycerol + diphosphate</text>
        <dbReference type="Rhea" id="RHEA:16229"/>
        <dbReference type="ChEBI" id="CHEBI:15378"/>
        <dbReference type="ChEBI" id="CHEBI:33019"/>
        <dbReference type="ChEBI" id="CHEBI:37563"/>
        <dbReference type="ChEBI" id="CHEBI:58332"/>
        <dbReference type="ChEBI" id="CHEBI:58608"/>
        <dbReference type="EC" id="2.7.7.41"/>
    </reaction>
</comment>
<dbReference type="SUPFAM" id="SSF56349">
    <property type="entry name" value="DNA breaking-rejoining enzymes"/>
    <property type="match status" value="1"/>
</dbReference>
<dbReference type="InterPro" id="IPR014711">
    <property type="entry name" value="TopoI_cat_a-hlx-sub_euk"/>
</dbReference>
<feature type="compositionally biased region" description="Basic and acidic residues" evidence="15">
    <location>
        <begin position="908"/>
        <end position="919"/>
    </location>
</feature>
<accession>A0A4S4MSE3</accession>
<organism evidence="18 19">
    <name type="scientific">Antrodiella citrinella</name>
    <dbReference type="NCBI Taxonomy" id="2447956"/>
    <lineage>
        <taxon>Eukaryota</taxon>
        <taxon>Fungi</taxon>
        <taxon>Dikarya</taxon>
        <taxon>Basidiomycota</taxon>
        <taxon>Agaricomycotina</taxon>
        <taxon>Agaricomycetes</taxon>
        <taxon>Polyporales</taxon>
        <taxon>Steccherinaceae</taxon>
        <taxon>Antrodiella</taxon>
    </lineage>
</organism>
<dbReference type="Pfam" id="PF14370">
    <property type="entry name" value="Topo_C_assoc"/>
    <property type="match status" value="1"/>
</dbReference>
<dbReference type="InterPro" id="IPR001631">
    <property type="entry name" value="TopoI"/>
</dbReference>
<keyword evidence="10 16" id="KW-0472">Membrane</keyword>
<dbReference type="PRINTS" id="PR00416">
    <property type="entry name" value="EUTPISMRASEI"/>
</dbReference>
<name>A0A4S4MSE3_9APHY</name>
<evidence type="ECO:0000256" key="16">
    <source>
        <dbReference type="SAM" id="Phobius"/>
    </source>
</evidence>